<dbReference type="InterPro" id="IPR052905">
    <property type="entry name" value="LD-transpeptidase_YkuD-like"/>
</dbReference>
<accession>A0A8S9T8S6</accession>
<sequence>MEIIRCYCPESANELLSSYSHTPVKLTGNFLTQLHWMKLSGNAARYLLAVALTLSVLGVVEQALAGQKVGSDGPEVASIQRCLKQLGYFNGKVTGKFASKTREAVIRFQQDNRLPTVGVVGSQTQRLLRSQCQSRTSGGRVSEGLQRGSSGASVRRLQQDLQRLGYFNGAITGYFGSETERAVSQFQQSNGISPDGIVGTRTEEAIRVSLNQPNYPPNQPDYYPPNQPNYPPNQPDYYPPNQPNYPPNQPDYYPPNQPNYPPNQPDYPNSADSSYLKQGDSGQQVRKLQDDLQQLGYFRANPTGYYGPTTQEAVERFQQNYGLTRNGVADSQTLARISDALIGGTNSTNSNCSVNQGDICLGERSQRVEIVQRRLQDLGLFQGRITNYYGSATRNAVAQFQRSRGLEANGIVNYQTWQALRLDDLGGNPGNTSGYPDFPGNTGNPPEWSPGRENRYVVIVPIRSYDTLSRVRQYVPSAFQADSRLGTYVNAGQYSSRSEAEKQSEYLRSQGLDARVEYF</sequence>
<dbReference type="SUPFAM" id="SSF47090">
    <property type="entry name" value="PGBD-like"/>
    <property type="match status" value="4"/>
</dbReference>
<evidence type="ECO:0000259" key="2">
    <source>
        <dbReference type="Pfam" id="PF01471"/>
    </source>
</evidence>
<feature type="region of interest" description="Disordered" evidence="1">
    <location>
        <begin position="428"/>
        <end position="450"/>
    </location>
</feature>
<dbReference type="EMBL" id="JHEG04000001">
    <property type="protein sequence ID" value="KAF3888805.1"/>
    <property type="molecule type" value="Genomic_DNA"/>
</dbReference>
<gene>
    <name evidence="3" type="ORF">DA73_0400027465</name>
</gene>
<dbReference type="PANTHER" id="PTHR41533:SF1">
    <property type="entry name" value="L,D-TRANSPEPTIDASE YCBB-RELATED"/>
    <property type="match status" value="1"/>
</dbReference>
<feature type="region of interest" description="Disordered" evidence="1">
    <location>
        <begin position="131"/>
        <end position="153"/>
    </location>
</feature>
<feature type="domain" description="Peptidoglycan binding-like" evidence="2">
    <location>
        <begin position="365"/>
        <end position="420"/>
    </location>
</feature>
<comment type="caution">
    <text evidence="3">The sequence shown here is derived from an EMBL/GenBank/DDBJ whole genome shotgun (WGS) entry which is preliminary data.</text>
</comment>
<protein>
    <submittedName>
        <fullName evidence="3">Peptidoglycan-binding protein</fullName>
    </submittedName>
</protein>
<dbReference type="PANTHER" id="PTHR41533">
    <property type="entry name" value="L,D-TRANSPEPTIDASE HI_1667-RELATED"/>
    <property type="match status" value="1"/>
</dbReference>
<feature type="domain" description="Peptidoglycan binding-like" evidence="2">
    <location>
        <begin position="73"/>
        <end position="128"/>
    </location>
</feature>
<keyword evidence="4" id="KW-1185">Reference proteome</keyword>
<reference evidence="3" key="2">
    <citation type="submission" date="2019-11" db="EMBL/GenBank/DDBJ databases">
        <title>Improved Assembly of Tolypothrix boutellei genome.</title>
        <authorList>
            <person name="Sarangi A.N."/>
            <person name="Mukherjee M."/>
            <person name="Ghosh S."/>
            <person name="Singh D."/>
            <person name="Das A."/>
            <person name="Kant S."/>
            <person name="Prusty A."/>
            <person name="Tripathy S."/>
        </authorList>
    </citation>
    <scope>NUCLEOTIDE SEQUENCE</scope>
    <source>
        <strain evidence="3">VB521301</strain>
    </source>
</reference>
<reference evidence="3" key="1">
    <citation type="journal article" date="2015" name="Genome Announc.">
        <title>Draft Genome Sequence of Tolypothrix boutellei Strain VB521301.</title>
        <authorList>
            <person name="Chandrababunaidu M.M."/>
            <person name="Singh D."/>
            <person name="Sen D."/>
            <person name="Bhan S."/>
            <person name="Das S."/>
            <person name="Gupta A."/>
            <person name="Adhikary S.P."/>
            <person name="Tripathy S."/>
        </authorList>
    </citation>
    <scope>NUCLEOTIDE SEQUENCE</scope>
    <source>
        <strain evidence="3">VB521301</strain>
    </source>
</reference>
<dbReference type="Pfam" id="PF01471">
    <property type="entry name" value="PG_binding_1"/>
    <property type="match status" value="4"/>
</dbReference>
<proteinExistence type="predicted"/>
<feature type="domain" description="Peptidoglycan binding-like" evidence="2">
    <location>
        <begin position="281"/>
        <end position="336"/>
    </location>
</feature>
<dbReference type="RefSeq" id="WP_050046803.1">
    <property type="nucleotide sequence ID" value="NZ_JHEG04000001.1"/>
</dbReference>
<feature type="region of interest" description="Disordered" evidence="1">
    <location>
        <begin position="211"/>
        <end position="284"/>
    </location>
</feature>
<dbReference type="InterPro" id="IPR036366">
    <property type="entry name" value="PGBDSf"/>
</dbReference>
<feature type="compositionally biased region" description="Polar residues" evidence="1">
    <location>
        <begin position="270"/>
        <end position="284"/>
    </location>
</feature>
<name>A0A8S9T8S6_9CYAN</name>
<organism evidence="3 4">
    <name type="scientific">Tolypothrix bouteillei VB521301</name>
    <dbReference type="NCBI Taxonomy" id="1479485"/>
    <lineage>
        <taxon>Bacteria</taxon>
        <taxon>Bacillati</taxon>
        <taxon>Cyanobacteriota</taxon>
        <taxon>Cyanophyceae</taxon>
        <taxon>Nostocales</taxon>
        <taxon>Tolypothrichaceae</taxon>
        <taxon>Tolypothrix</taxon>
    </lineage>
</organism>
<evidence type="ECO:0000313" key="3">
    <source>
        <dbReference type="EMBL" id="KAF3888805.1"/>
    </source>
</evidence>
<feature type="compositionally biased region" description="Pro residues" evidence="1">
    <location>
        <begin position="214"/>
        <end position="265"/>
    </location>
</feature>
<dbReference type="Proteomes" id="UP000029738">
    <property type="component" value="Unassembled WGS sequence"/>
</dbReference>
<evidence type="ECO:0000256" key="1">
    <source>
        <dbReference type="SAM" id="MobiDB-lite"/>
    </source>
</evidence>
<feature type="domain" description="Peptidoglycan binding-like" evidence="2">
    <location>
        <begin position="150"/>
        <end position="205"/>
    </location>
</feature>
<dbReference type="InterPro" id="IPR036365">
    <property type="entry name" value="PGBD-like_sf"/>
</dbReference>
<evidence type="ECO:0000313" key="4">
    <source>
        <dbReference type="Proteomes" id="UP000029738"/>
    </source>
</evidence>
<dbReference type="InterPro" id="IPR002477">
    <property type="entry name" value="Peptidoglycan-bd-like"/>
</dbReference>
<dbReference type="AlphaFoldDB" id="A0A8S9T8S6"/>
<dbReference type="Gene3D" id="1.10.101.10">
    <property type="entry name" value="PGBD-like superfamily/PGBD"/>
    <property type="match status" value="4"/>
</dbReference>
<dbReference type="OrthoDB" id="6197780at2"/>